<sequence>MGALSKLLLVTFELVNELYTAVGAGVLGMVVLAKHGLESHCAVKTLTVIAITTASLVYIMGESEQIKPNKKKIVCITGCDSGLGFSIAQHAVDMGFTVFAGFLSLESKGSKEIRKIYGSKIVQIQLDITNLCSVCAAVKTIKHFLSQNIDYSLYAIVNNAGVMVFGEFEWLTDKLIQQQLDVNLMGTFRFTNALCPLLRQHKGRVITVTSHCSEATLPGLAVYGATKAALTAWSDGLRVEMAKYGVQVLTFIPGSFTLQSNIMGSQLQNVQDMHDSFTPEQHSFYSDYFKRYNIYLSHITPPPKPVKIDDPDLYKVFERTLLDKYPQTVYKNENWRYKFYHTMFKISPVWLRDWLVVQFMQMPEYIPEDNGETDEDFANISTDDIDADM</sequence>
<evidence type="ECO:0000256" key="1">
    <source>
        <dbReference type="ARBA" id="ARBA00023002"/>
    </source>
</evidence>
<evidence type="ECO:0000313" key="3">
    <source>
        <dbReference type="EMBL" id="VEN56717.1"/>
    </source>
</evidence>
<name>A0A653DBI3_CALMS</name>
<dbReference type="InterPro" id="IPR020904">
    <property type="entry name" value="Sc_DH/Rdtase_CS"/>
</dbReference>
<dbReference type="OrthoDB" id="294295at2759"/>
<dbReference type="InterPro" id="IPR036291">
    <property type="entry name" value="NAD(P)-bd_dom_sf"/>
</dbReference>
<reference evidence="3 4" key="1">
    <citation type="submission" date="2019-01" db="EMBL/GenBank/DDBJ databases">
        <authorList>
            <person name="Sayadi A."/>
        </authorList>
    </citation>
    <scope>NUCLEOTIDE SEQUENCE [LARGE SCALE GENOMIC DNA]</scope>
</reference>
<dbReference type="PRINTS" id="PR00080">
    <property type="entry name" value="SDRFAMILY"/>
</dbReference>
<keyword evidence="1" id="KW-0560">Oxidoreductase</keyword>
<dbReference type="AlphaFoldDB" id="A0A653DBI3"/>
<dbReference type="Proteomes" id="UP000410492">
    <property type="component" value="Unassembled WGS sequence"/>
</dbReference>
<dbReference type="PANTHER" id="PTHR43313">
    <property type="entry name" value="SHORT-CHAIN DEHYDROGENASE/REDUCTASE FAMILY 9C"/>
    <property type="match status" value="1"/>
</dbReference>
<dbReference type="PRINTS" id="PR00081">
    <property type="entry name" value="GDHRDH"/>
</dbReference>
<dbReference type="Gene3D" id="3.40.50.720">
    <property type="entry name" value="NAD(P)-binding Rossmann-like Domain"/>
    <property type="match status" value="1"/>
</dbReference>
<dbReference type="PROSITE" id="PS00061">
    <property type="entry name" value="ADH_SHORT"/>
    <property type="match status" value="1"/>
</dbReference>
<protein>
    <submittedName>
        <fullName evidence="3">Uncharacterized protein</fullName>
    </submittedName>
</protein>
<accession>A0A653DBI3</accession>
<keyword evidence="4" id="KW-1185">Reference proteome</keyword>
<dbReference type="Pfam" id="PF00106">
    <property type="entry name" value="adh_short"/>
    <property type="match status" value="1"/>
</dbReference>
<dbReference type="GO" id="GO:0008202">
    <property type="term" value="P:steroid metabolic process"/>
    <property type="evidence" value="ECO:0007669"/>
    <property type="project" value="TreeGrafter"/>
</dbReference>
<evidence type="ECO:0000256" key="2">
    <source>
        <dbReference type="RuleBase" id="RU000363"/>
    </source>
</evidence>
<proteinExistence type="inferred from homology"/>
<organism evidence="3 4">
    <name type="scientific">Callosobruchus maculatus</name>
    <name type="common">Southern cowpea weevil</name>
    <name type="synonym">Pulse bruchid</name>
    <dbReference type="NCBI Taxonomy" id="64391"/>
    <lineage>
        <taxon>Eukaryota</taxon>
        <taxon>Metazoa</taxon>
        <taxon>Ecdysozoa</taxon>
        <taxon>Arthropoda</taxon>
        <taxon>Hexapoda</taxon>
        <taxon>Insecta</taxon>
        <taxon>Pterygota</taxon>
        <taxon>Neoptera</taxon>
        <taxon>Endopterygota</taxon>
        <taxon>Coleoptera</taxon>
        <taxon>Polyphaga</taxon>
        <taxon>Cucujiformia</taxon>
        <taxon>Chrysomeloidea</taxon>
        <taxon>Chrysomelidae</taxon>
        <taxon>Bruchinae</taxon>
        <taxon>Bruchini</taxon>
        <taxon>Callosobruchus</taxon>
    </lineage>
</organism>
<dbReference type="InterPro" id="IPR002347">
    <property type="entry name" value="SDR_fam"/>
</dbReference>
<dbReference type="GO" id="GO:0016491">
    <property type="term" value="F:oxidoreductase activity"/>
    <property type="evidence" value="ECO:0007669"/>
    <property type="project" value="UniProtKB-KW"/>
</dbReference>
<comment type="similarity">
    <text evidence="2">Belongs to the short-chain dehydrogenases/reductases (SDR) family.</text>
</comment>
<evidence type="ECO:0000313" key="4">
    <source>
        <dbReference type="Proteomes" id="UP000410492"/>
    </source>
</evidence>
<gene>
    <name evidence="3" type="ORF">CALMAC_LOCUS15535</name>
</gene>
<dbReference type="SUPFAM" id="SSF51735">
    <property type="entry name" value="NAD(P)-binding Rossmann-fold domains"/>
    <property type="match status" value="1"/>
</dbReference>
<dbReference type="PANTHER" id="PTHR43313:SF36">
    <property type="entry name" value="D-BETA-HYDROXYBUTYRATE DEHYDROGENASE, MITOCHONDRIAL"/>
    <property type="match status" value="1"/>
</dbReference>
<dbReference type="EMBL" id="CAACVG010010829">
    <property type="protein sequence ID" value="VEN56717.1"/>
    <property type="molecule type" value="Genomic_DNA"/>
</dbReference>